<dbReference type="EMBL" id="JAPDPI010000087">
    <property type="protein sequence ID" value="MCW3808063.1"/>
    <property type="molecule type" value="Genomic_DNA"/>
</dbReference>
<evidence type="ECO:0000313" key="2">
    <source>
        <dbReference type="Proteomes" id="UP001207408"/>
    </source>
</evidence>
<evidence type="ECO:0000313" key="1">
    <source>
        <dbReference type="EMBL" id="MCW3808063.1"/>
    </source>
</evidence>
<dbReference type="Proteomes" id="UP001207408">
    <property type="component" value="Unassembled WGS sequence"/>
</dbReference>
<keyword evidence="2" id="KW-1185">Reference proteome</keyword>
<protein>
    <submittedName>
        <fullName evidence="1">Uncharacterized protein</fullName>
    </submittedName>
</protein>
<dbReference type="RefSeq" id="WP_301202611.1">
    <property type="nucleotide sequence ID" value="NZ_JAPDPI010000087.1"/>
</dbReference>
<proteinExistence type="predicted"/>
<name>A0AAE3MHQ7_9BACT</name>
<organism evidence="1 2">
    <name type="scientific">Plebeiibacterium marinum</name>
    <dbReference type="NCBI Taxonomy" id="2992111"/>
    <lineage>
        <taxon>Bacteria</taxon>
        <taxon>Pseudomonadati</taxon>
        <taxon>Bacteroidota</taxon>
        <taxon>Bacteroidia</taxon>
        <taxon>Marinilabiliales</taxon>
        <taxon>Marinilabiliaceae</taxon>
        <taxon>Plebeiibacterium</taxon>
    </lineage>
</organism>
<sequence>MANIGSWVEVRFAILYAPCKLKMANVTGRGRFLWLHWTMVIDNGYWLEFKKRNNFKNEIRTNTARVWVKGLVATFEVLGVNGHHLRECTPNTEGQQLGCYGVHE</sequence>
<gene>
    <name evidence="1" type="ORF">OM074_20740</name>
</gene>
<comment type="caution">
    <text evidence="1">The sequence shown here is derived from an EMBL/GenBank/DDBJ whole genome shotgun (WGS) entry which is preliminary data.</text>
</comment>
<accession>A0AAE3MHQ7</accession>
<reference evidence="1" key="1">
    <citation type="submission" date="2022-10" db="EMBL/GenBank/DDBJ databases">
        <authorList>
            <person name="Yu W.X."/>
        </authorList>
    </citation>
    <scope>NUCLEOTIDE SEQUENCE</scope>
    <source>
        <strain evidence="1">D04</strain>
    </source>
</reference>
<dbReference type="AlphaFoldDB" id="A0AAE3MHQ7"/>